<proteinExistence type="predicted"/>
<dbReference type="InterPro" id="IPR009813">
    <property type="entry name" value="Uncharacterised_YebG"/>
</dbReference>
<dbReference type="Pfam" id="PF07130">
    <property type="entry name" value="YebG"/>
    <property type="match status" value="1"/>
</dbReference>
<dbReference type="InterPro" id="IPR038627">
    <property type="entry name" value="YebG-like_sf"/>
</dbReference>
<dbReference type="STRING" id="637905.SVI_1846"/>
<feature type="region of interest" description="Disordered" evidence="1">
    <location>
        <begin position="80"/>
        <end position="101"/>
    </location>
</feature>
<dbReference type="EMBL" id="AP011177">
    <property type="protein sequence ID" value="BAJ01817.1"/>
    <property type="molecule type" value="Genomic_DNA"/>
</dbReference>
<sequence>MAVVTKYVVVREGIEKMTFTSKKEADAYDKMLDIADNLAPFLAESELEIDEVTCEKLSFYLAQHKELLLNLLKGVVPQKPETTEVKKTSKKAEAKNVGTKK</sequence>
<dbReference type="eggNOG" id="COG3141">
    <property type="taxonomic scope" value="Bacteria"/>
</dbReference>
<dbReference type="Proteomes" id="UP000002350">
    <property type="component" value="Chromosome"/>
</dbReference>
<accession>D4ZJG8</accession>
<keyword evidence="3" id="KW-1185">Reference proteome</keyword>
<dbReference type="OrthoDB" id="6415307at2"/>
<dbReference type="Gene3D" id="1.10.10.710">
    <property type="entry name" value="PSPTO_1197 like"/>
    <property type="match status" value="1"/>
</dbReference>
<gene>
    <name evidence="2" type="ordered locus">SVI_1846</name>
</gene>
<evidence type="ECO:0000313" key="2">
    <source>
        <dbReference type="EMBL" id="BAJ01817.1"/>
    </source>
</evidence>
<protein>
    <recommendedName>
        <fullName evidence="4">DNA damage-inducible gene in SOS regulon, dependent on cyclic AMP and H-NS</fullName>
    </recommendedName>
</protein>
<dbReference type="HOGENOM" id="CLU_146554_1_0_6"/>
<evidence type="ECO:0000313" key="3">
    <source>
        <dbReference type="Proteomes" id="UP000002350"/>
    </source>
</evidence>
<dbReference type="RefSeq" id="WP_013051122.1">
    <property type="nucleotide sequence ID" value="NC_014012.1"/>
</dbReference>
<dbReference type="AlphaFoldDB" id="D4ZJG8"/>
<organism evidence="2 3">
    <name type="scientific">Shewanella violacea (strain JCM 10179 / CIP 106290 / LMG 19151 / DSS12)</name>
    <dbReference type="NCBI Taxonomy" id="637905"/>
    <lineage>
        <taxon>Bacteria</taxon>
        <taxon>Pseudomonadati</taxon>
        <taxon>Pseudomonadota</taxon>
        <taxon>Gammaproteobacteria</taxon>
        <taxon>Alteromonadales</taxon>
        <taxon>Shewanellaceae</taxon>
        <taxon>Shewanella</taxon>
    </lineage>
</organism>
<evidence type="ECO:0008006" key="4">
    <source>
        <dbReference type="Google" id="ProtNLM"/>
    </source>
</evidence>
<evidence type="ECO:0000256" key="1">
    <source>
        <dbReference type="SAM" id="MobiDB-lite"/>
    </source>
</evidence>
<reference evidence="3" key="1">
    <citation type="journal article" date="2010" name="Mol. Biosyst.">
        <title>Complete genome sequence and comparative analysis of Shewanella violacea, a psychrophilic and piezophilic bacterium from deep sea floor sediments.</title>
        <authorList>
            <person name="Aono E."/>
            <person name="Baba T."/>
            <person name="Ara T."/>
            <person name="Nishi T."/>
            <person name="Nakamichi T."/>
            <person name="Inamoto E."/>
            <person name="Toyonaga H."/>
            <person name="Hasegawa M."/>
            <person name="Takai Y."/>
            <person name="Okumura Y."/>
            <person name="Baba M."/>
            <person name="Tomita M."/>
            <person name="Kato C."/>
            <person name="Oshima T."/>
            <person name="Nakasone K."/>
            <person name="Mori H."/>
        </authorList>
    </citation>
    <scope>NUCLEOTIDE SEQUENCE [LARGE SCALE GENOMIC DNA]</scope>
    <source>
        <strain evidence="3">JCM 10179 / CIP 106290 / LMG 19151 / DSS12</strain>
    </source>
</reference>
<name>D4ZJG8_SHEVD</name>
<feature type="compositionally biased region" description="Basic and acidic residues" evidence="1">
    <location>
        <begin position="81"/>
        <end position="94"/>
    </location>
</feature>
<dbReference type="KEGG" id="svo:SVI_1846"/>